<sequence>PALAVRVRRGRRAVGRRRWPRDRLRGRRQV</sequence>
<dbReference type="GO" id="GO:0016740">
    <property type="term" value="F:transferase activity"/>
    <property type="evidence" value="ECO:0007669"/>
    <property type="project" value="UniProtKB-KW"/>
</dbReference>
<name>A0A6N3IZ46_9ACTN</name>
<dbReference type="EMBL" id="CADCUW010000260">
    <property type="protein sequence ID" value="CAA9413169.1"/>
    <property type="molecule type" value="Genomic_DNA"/>
</dbReference>
<proteinExistence type="predicted"/>
<gene>
    <name evidence="1" type="ORF">AVDCRST_MAG01-01-1750</name>
</gene>
<feature type="non-terminal residue" evidence="1">
    <location>
        <position position="30"/>
    </location>
</feature>
<organism evidence="1">
    <name type="scientific">uncultured Rubrobacteraceae bacterium</name>
    <dbReference type="NCBI Taxonomy" id="349277"/>
    <lineage>
        <taxon>Bacteria</taxon>
        <taxon>Bacillati</taxon>
        <taxon>Actinomycetota</taxon>
        <taxon>Rubrobacteria</taxon>
        <taxon>Rubrobacterales</taxon>
        <taxon>Rubrobacteraceae</taxon>
        <taxon>environmental samples</taxon>
    </lineage>
</organism>
<evidence type="ECO:0000313" key="1">
    <source>
        <dbReference type="EMBL" id="CAA9413169.1"/>
    </source>
</evidence>
<accession>A0A6N3IZ46</accession>
<reference evidence="1" key="1">
    <citation type="submission" date="2020-02" db="EMBL/GenBank/DDBJ databases">
        <authorList>
            <person name="Meier V. D."/>
        </authorList>
    </citation>
    <scope>NUCLEOTIDE SEQUENCE</scope>
    <source>
        <strain evidence="1">AVDCRST_MAG01</strain>
    </source>
</reference>
<feature type="non-terminal residue" evidence="1">
    <location>
        <position position="1"/>
    </location>
</feature>
<keyword evidence="1" id="KW-0808">Transferase</keyword>
<dbReference type="AlphaFoldDB" id="A0A6N3IZ46"/>
<protein>
    <submittedName>
        <fullName evidence="1">Acetyltransferase, GNAT family</fullName>
    </submittedName>
</protein>